<evidence type="ECO:0000313" key="3">
    <source>
        <dbReference type="Proteomes" id="UP000295122"/>
    </source>
</evidence>
<organism evidence="2 3">
    <name type="scientific">Enterovirga rhinocerotis</name>
    <dbReference type="NCBI Taxonomy" id="1339210"/>
    <lineage>
        <taxon>Bacteria</taxon>
        <taxon>Pseudomonadati</taxon>
        <taxon>Pseudomonadota</taxon>
        <taxon>Alphaproteobacteria</taxon>
        <taxon>Hyphomicrobiales</taxon>
        <taxon>Methylobacteriaceae</taxon>
        <taxon>Enterovirga</taxon>
    </lineage>
</organism>
<dbReference type="Pfam" id="PF07110">
    <property type="entry name" value="EthD"/>
    <property type="match status" value="1"/>
</dbReference>
<reference evidence="2 3" key="1">
    <citation type="submission" date="2019-03" db="EMBL/GenBank/DDBJ databases">
        <title>Genomic Encyclopedia of Type Strains, Phase IV (KMG-IV): sequencing the most valuable type-strain genomes for metagenomic binning, comparative biology and taxonomic classification.</title>
        <authorList>
            <person name="Goeker M."/>
        </authorList>
    </citation>
    <scope>NUCLEOTIDE SEQUENCE [LARGE SCALE GENOMIC DNA]</scope>
    <source>
        <strain evidence="2 3">DSM 25903</strain>
    </source>
</reference>
<sequence>MIKMIALLKRKDHLTYEEFIEHWTEIHAPLAYDVPGIRRYVQNHIVTRQSRADIPDIPVDADGVAELWFDDAAAMAKVHGTPQMQRLLADGATFIGQIRTFIVEEKDVPLAGVDA</sequence>
<dbReference type="RefSeq" id="WP_133771716.1">
    <property type="nucleotide sequence ID" value="NZ_SNZR01000013.1"/>
</dbReference>
<dbReference type="EMBL" id="SNZR01000013">
    <property type="protein sequence ID" value="TDR90373.1"/>
    <property type="molecule type" value="Genomic_DNA"/>
</dbReference>
<dbReference type="Proteomes" id="UP000295122">
    <property type="component" value="Unassembled WGS sequence"/>
</dbReference>
<comment type="caution">
    <text evidence="2">The sequence shown here is derived from an EMBL/GenBank/DDBJ whole genome shotgun (WGS) entry which is preliminary data.</text>
</comment>
<gene>
    <name evidence="2" type="ORF">EV668_3224</name>
</gene>
<dbReference type="GO" id="GO:0016491">
    <property type="term" value="F:oxidoreductase activity"/>
    <property type="evidence" value="ECO:0007669"/>
    <property type="project" value="InterPro"/>
</dbReference>
<feature type="domain" description="EthD" evidence="1">
    <location>
        <begin position="11"/>
        <end position="96"/>
    </location>
</feature>
<keyword evidence="3" id="KW-1185">Reference proteome</keyword>
<dbReference type="AlphaFoldDB" id="A0A4R7BXX1"/>
<accession>A0A4R7BXX1</accession>
<protein>
    <submittedName>
        <fullName evidence="2">Uncharacterized protein (TIGR02118 family)</fullName>
    </submittedName>
</protein>
<name>A0A4R7BXX1_9HYPH</name>
<dbReference type="NCBIfam" id="TIGR02118">
    <property type="entry name" value="EthD family reductase"/>
    <property type="match status" value="1"/>
</dbReference>
<dbReference type="SUPFAM" id="SSF54909">
    <property type="entry name" value="Dimeric alpha+beta barrel"/>
    <property type="match status" value="1"/>
</dbReference>
<dbReference type="OrthoDB" id="6369070at2"/>
<dbReference type="InterPro" id="IPR011008">
    <property type="entry name" value="Dimeric_a/b-barrel"/>
</dbReference>
<evidence type="ECO:0000259" key="1">
    <source>
        <dbReference type="Pfam" id="PF07110"/>
    </source>
</evidence>
<dbReference type="InterPro" id="IPR009799">
    <property type="entry name" value="EthD_dom"/>
</dbReference>
<proteinExistence type="predicted"/>
<evidence type="ECO:0000313" key="2">
    <source>
        <dbReference type="EMBL" id="TDR90373.1"/>
    </source>
</evidence>
<dbReference type="Gene3D" id="3.30.70.100">
    <property type="match status" value="1"/>
</dbReference>